<feature type="region of interest" description="Disordered" evidence="1">
    <location>
        <begin position="853"/>
        <end position="891"/>
    </location>
</feature>
<feature type="region of interest" description="Disordered" evidence="1">
    <location>
        <begin position="1032"/>
        <end position="1072"/>
    </location>
</feature>
<feature type="region of interest" description="Disordered" evidence="1">
    <location>
        <begin position="1197"/>
        <end position="1216"/>
    </location>
</feature>
<feature type="compositionally biased region" description="Basic and acidic residues" evidence="1">
    <location>
        <begin position="1112"/>
        <end position="1121"/>
    </location>
</feature>
<dbReference type="EMBL" id="AXCR01000005">
    <property type="protein sequence ID" value="KJR87431.1"/>
    <property type="molecule type" value="Genomic_DNA"/>
</dbReference>
<dbReference type="KEGG" id="ssck:SPSK_01382"/>
<feature type="compositionally biased region" description="Acidic residues" evidence="1">
    <location>
        <begin position="1045"/>
        <end position="1054"/>
    </location>
</feature>
<keyword evidence="3" id="KW-0732">Signal</keyword>
<feature type="transmembrane region" description="Helical" evidence="2">
    <location>
        <begin position="425"/>
        <end position="450"/>
    </location>
</feature>
<dbReference type="GeneID" id="27663574"/>
<comment type="caution">
    <text evidence="4">The sequence shown here is derived from an EMBL/GenBank/DDBJ whole genome shotgun (WGS) entry which is preliminary data.</text>
</comment>
<feature type="signal peptide" evidence="3">
    <location>
        <begin position="1"/>
        <end position="19"/>
    </location>
</feature>
<keyword evidence="2" id="KW-0812">Transmembrane</keyword>
<dbReference type="Proteomes" id="UP000033710">
    <property type="component" value="Unassembled WGS sequence"/>
</dbReference>
<evidence type="ECO:0000256" key="3">
    <source>
        <dbReference type="SAM" id="SignalP"/>
    </source>
</evidence>
<dbReference type="RefSeq" id="XP_016590107.1">
    <property type="nucleotide sequence ID" value="XM_016728297.1"/>
</dbReference>
<feature type="transmembrane region" description="Helical" evidence="2">
    <location>
        <begin position="360"/>
        <end position="380"/>
    </location>
</feature>
<accession>A0A0F2MH08</accession>
<proteinExistence type="predicted"/>
<keyword evidence="2" id="KW-1133">Transmembrane helix</keyword>
<organism evidence="4 5">
    <name type="scientific">Sporothrix schenckii 1099-18</name>
    <dbReference type="NCBI Taxonomy" id="1397361"/>
    <lineage>
        <taxon>Eukaryota</taxon>
        <taxon>Fungi</taxon>
        <taxon>Dikarya</taxon>
        <taxon>Ascomycota</taxon>
        <taxon>Pezizomycotina</taxon>
        <taxon>Sordariomycetes</taxon>
        <taxon>Sordariomycetidae</taxon>
        <taxon>Ophiostomatales</taxon>
        <taxon>Ophiostomataceae</taxon>
        <taxon>Sporothrix</taxon>
    </lineage>
</organism>
<dbReference type="OrthoDB" id="291007at2759"/>
<reference evidence="4 5" key="1">
    <citation type="journal article" date="2014" name="BMC Genomics">
        <title>Comparative genomics of the major fungal agents of human and animal Sporotrichosis: Sporothrix schenckii and Sporothrix brasiliensis.</title>
        <authorList>
            <person name="Teixeira M.M."/>
            <person name="de Almeida L.G."/>
            <person name="Kubitschek-Barreira P."/>
            <person name="Alves F.L."/>
            <person name="Kioshima E.S."/>
            <person name="Abadio A.K."/>
            <person name="Fernandes L."/>
            <person name="Derengowski L.S."/>
            <person name="Ferreira K.S."/>
            <person name="Souza R.C."/>
            <person name="Ruiz J.C."/>
            <person name="de Andrade N.C."/>
            <person name="Paes H.C."/>
            <person name="Nicola A.M."/>
            <person name="Albuquerque P."/>
            <person name="Gerber A.L."/>
            <person name="Martins V.P."/>
            <person name="Peconick L.D."/>
            <person name="Neto A.V."/>
            <person name="Chaucanez C.B."/>
            <person name="Silva P.A."/>
            <person name="Cunha O.L."/>
            <person name="de Oliveira F.F."/>
            <person name="dos Santos T.C."/>
            <person name="Barros A.L."/>
            <person name="Soares M.A."/>
            <person name="de Oliveira L.M."/>
            <person name="Marini M.M."/>
            <person name="Villalobos-Duno H."/>
            <person name="Cunha M.M."/>
            <person name="de Hoog S."/>
            <person name="da Silveira J.F."/>
            <person name="Henrissat B."/>
            <person name="Nino-Vega G.A."/>
            <person name="Cisalpino P.S."/>
            <person name="Mora-Montes H.M."/>
            <person name="Almeida S.R."/>
            <person name="Stajich J.E."/>
            <person name="Lopes-Bezerra L.M."/>
            <person name="Vasconcelos A.T."/>
            <person name="Felipe M.S."/>
        </authorList>
    </citation>
    <scope>NUCLEOTIDE SEQUENCE [LARGE SCALE GENOMIC DNA]</scope>
    <source>
        <strain evidence="4 5">1099-18</strain>
    </source>
</reference>
<evidence type="ECO:0000256" key="1">
    <source>
        <dbReference type="SAM" id="MobiDB-lite"/>
    </source>
</evidence>
<sequence length="1264" mass="130902">MRLMDFLLGTTALAGAAHAADLLFYQGMTFAEYRQALALNYTVHVASKAEWYAMTTADFAQYKAIVVPDADCGSLDQIQFLSDTKAAWGPAVVGNVIVMGTDTTYHASTRPGAVALMNDGIRFAASGGTEDQTTHRPHPATGLYFSLSCYYDDQPFSTVDALTPLGTFVAQGRLSCFDEARIVATPQTSDRRAAANPEAANSNSAPQLQLISDGNLSNWSCSAHALIPRYPAGGANGFVPLAVLEDAAAAPGAVGIHSFAGGVRGVPYIVARGVTPLGCGDGVVSRGSGEQCDEGTAQNEMCGQAGRVGVGVGVPVGPSQCADRDDHHDHDHDHHDGRFNSHHDHDAAVFLTKRERVHSAVYGIVDVLVYVLVYVLCTVIERAVRQLELGSSSIVVSFSVDGSYVVDTTGVLVAFLRSLQHVVKCLLLVAFVVVDPVNIILVVAVFVVSFRKQLPLLSRVVLQPDADLVNDVAVQHFDVPFHLQFCSVQLVSVLCRVLGYTFFVQLQFSVFNSSTSSTGPVSSSYSSTVYNSTTSSSRLPLSSSYSSAVYNASTSSAPVSPSRSSASYTSSTGPASSRYSSAVYNSSASLTSHFTYSSHSSYSSAIYNSSTSSAGVVSSSYSSAVYNTSTSSSAPTVSSSYSSAVYNSSTSISSVVPTSSSYSSVITNTSTSLASPTTSSYSSAVYNSSSSSVHVPSSSYSSGYNTSTSSVSPVSSSSISSFTSTSVASSSISNSYNTSTYSSPHSSTSSSSSVAPSSSFSSVYNSSTYSVSPVSSTSASSYSLNSTSLSTLSSSSSFPSSSSLNNSSSSVPYSSNIYSSSALPSSSLNSSTTRSSLSTRSSISSVTSVSSTASSNLSTTYSNSATTAPPSSLSSREPSSSPITSSSSTTTDRCGQYIGVEIVVIIDIVEICPRGSTYTITSTTTIETVTKSICNTTASSVSTINCYGCQPSNSTRPGKPGVPGAPGVPNVPDVPGYQNPPSVETTLTTTSTSSMTRVLNTAAVATDGVRRTSPKHPEGYMVRVLGTYFGRSVNQNGERTSNTAQEEEEAEENAGTEGHSHENTRPAVSVTPVLPTHHTTVTRASQHLETLPASIAIQKREGSGDGGNGGRDPGDALRDTASETPGALRVGFEDDAKRALGTTAERSEKVSDLDSALSAAASPVVPVVPAVPAVPAAPALPNKKRSAEPNVDNQETLVADGKGENPANLPRPPSSLPASFANFELTSAAHSSGTSRSRGSFIGATSKAALRAAALVCVAAVAVI</sequence>
<keyword evidence="2" id="KW-0472">Membrane</keyword>
<dbReference type="AlphaFoldDB" id="A0A0F2MH08"/>
<evidence type="ECO:0000256" key="2">
    <source>
        <dbReference type="SAM" id="Phobius"/>
    </source>
</evidence>
<protein>
    <submittedName>
        <fullName evidence="4">Uncharacterized protein</fullName>
    </submittedName>
</protein>
<evidence type="ECO:0000313" key="5">
    <source>
        <dbReference type="Proteomes" id="UP000033710"/>
    </source>
</evidence>
<feature type="compositionally biased region" description="Polar residues" evidence="1">
    <location>
        <begin position="1032"/>
        <end position="1041"/>
    </location>
</feature>
<feature type="region of interest" description="Disordered" evidence="1">
    <location>
        <begin position="554"/>
        <end position="578"/>
    </location>
</feature>
<name>A0A0F2MH08_SPOSC</name>
<feature type="region of interest" description="Disordered" evidence="1">
    <location>
        <begin position="1097"/>
        <end position="1127"/>
    </location>
</feature>
<reference evidence="4 5" key="2">
    <citation type="journal article" date="2015" name="Eukaryot. Cell">
        <title>Asexual propagation of a virulent clone complex in a human and feline outbreak of sporotrichosis.</title>
        <authorList>
            <person name="Teixeira Mde M."/>
            <person name="Rodrigues A.M."/>
            <person name="Tsui C.K."/>
            <person name="de Almeida L.G."/>
            <person name="Van Diepeningen A.D."/>
            <person name="van den Ende B.G."/>
            <person name="Fernandes G.F."/>
            <person name="Kano R."/>
            <person name="Hamelin R.C."/>
            <person name="Lopes-Bezerra L.M."/>
            <person name="Vasconcelos A.T."/>
            <person name="de Hoog S."/>
            <person name="de Camargo Z.P."/>
            <person name="Felipe M.S."/>
        </authorList>
    </citation>
    <scope>NUCLEOTIDE SEQUENCE [LARGE SCALE GENOMIC DNA]</scope>
    <source>
        <strain evidence="4 5">1099-18</strain>
    </source>
</reference>
<evidence type="ECO:0000313" key="4">
    <source>
        <dbReference type="EMBL" id="KJR87431.1"/>
    </source>
</evidence>
<feature type="chain" id="PRO_5002455051" evidence="3">
    <location>
        <begin position="20"/>
        <end position="1264"/>
    </location>
</feature>
<dbReference type="VEuPathDB" id="FungiDB:SPSK_01382"/>
<gene>
    <name evidence="4" type="ORF">SPSK_01382</name>
</gene>